<dbReference type="EMBL" id="LR743602">
    <property type="protein sequence ID" value="CAA2632515.1"/>
    <property type="molecule type" value="Genomic_DNA"/>
</dbReference>
<keyword evidence="3" id="KW-0812">Transmembrane</keyword>
<keyword evidence="2" id="KW-0560">Oxidoreductase</keyword>
<dbReference type="Pfam" id="PF00106">
    <property type="entry name" value="adh_short"/>
    <property type="match status" value="1"/>
</dbReference>
<keyword evidence="3" id="KW-0472">Membrane</keyword>
<dbReference type="InterPro" id="IPR036291">
    <property type="entry name" value="NAD(P)-bd_dom_sf"/>
</dbReference>
<dbReference type="InterPro" id="IPR002347">
    <property type="entry name" value="SDR_fam"/>
</dbReference>
<comment type="similarity">
    <text evidence="1">Belongs to the short-chain dehydrogenases/reductases (SDR) family.</text>
</comment>
<dbReference type="Gene3D" id="3.40.50.720">
    <property type="entry name" value="NAD(P)-binding Rossmann-like Domain"/>
    <property type="match status" value="1"/>
</dbReference>
<gene>
    <name evidence="4" type="ORF">SI7747_15018130</name>
    <name evidence="5" type="ORF">SI8410_15019517</name>
</gene>
<dbReference type="GO" id="GO:0016491">
    <property type="term" value="F:oxidoreductase activity"/>
    <property type="evidence" value="ECO:0007669"/>
    <property type="project" value="UniProtKB-KW"/>
</dbReference>
<protein>
    <submittedName>
        <fullName evidence="5">Uncharacterized protein</fullName>
    </submittedName>
</protein>
<dbReference type="PRINTS" id="PR00081">
    <property type="entry name" value="GDHRDH"/>
</dbReference>
<evidence type="ECO:0000313" key="6">
    <source>
        <dbReference type="Proteomes" id="UP000663760"/>
    </source>
</evidence>
<dbReference type="PANTHER" id="PTHR24320:SF227">
    <property type="entry name" value="RETINOL DEHYDROGENASE 11"/>
    <property type="match status" value="1"/>
</dbReference>
<evidence type="ECO:0000256" key="1">
    <source>
        <dbReference type="ARBA" id="ARBA00006484"/>
    </source>
</evidence>
<evidence type="ECO:0000313" key="4">
    <source>
        <dbReference type="EMBL" id="CAA2632515.1"/>
    </source>
</evidence>
<dbReference type="OrthoDB" id="542013at2759"/>
<keyword evidence="6" id="KW-1185">Reference proteome</keyword>
<accession>A0A7I8LFN6</accession>
<dbReference type="Proteomes" id="UP000663760">
    <property type="component" value="Chromosome 15"/>
</dbReference>
<reference evidence="5" key="1">
    <citation type="submission" date="2020-02" db="EMBL/GenBank/DDBJ databases">
        <authorList>
            <person name="Scholz U."/>
            <person name="Mascher M."/>
            <person name="Fiebig A."/>
        </authorList>
    </citation>
    <scope>NUCLEOTIDE SEQUENCE</scope>
</reference>
<dbReference type="SUPFAM" id="SSF51735">
    <property type="entry name" value="NAD(P)-binding Rossmann-fold domains"/>
    <property type="match status" value="1"/>
</dbReference>
<evidence type="ECO:0000313" key="5">
    <source>
        <dbReference type="EMBL" id="CAA7408839.1"/>
    </source>
</evidence>
<sequence length="376" mass="41533">MDWEAMEMVCSVDFWRMAVLWTLSLLYSYVLLMLKEPLSFFRRRPCRLSYTPHLGSRLRGLGKPICIITGGTSGLGAAAARSLAGKGYCVVLAGRSPQLLSKIVDEIMEQVEDAEVEAFVVDLSSTQSIMKFKSALEQWLSDSGSHFSVQLLINNAGILAATHRLTADGYDQMMETNYLGAFCLTNILLPLLKNSPVPSRIVNVTSFTHRCVSSAQVNGGDLVKTMYYLSSSKGYPFARVYEDSKFCLLLFTYELHRRLHMIQSPHKISVIAADPGVVDTKIMRELPPCLSRLAFKALLYLRLLQTPEAGIGAVVDAALAPPEASGLYFFGGQGRTIRSSATSYNQKLADELWTSSLQLLCKANAELKLDGDFSAW</sequence>
<proteinExistence type="inferred from homology"/>
<organism evidence="5 6">
    <name type="scientific">Spirodela intermedia</name>
    <name type="common">Intermediate duckweed</name>
    <dbReference type="NCBI Taxonomy" id="51605"/>
    <lineage>
        <taxon>Eukaryota</taxon>
        <taxon>Viridiplantae</taxon>
        <taxon>Streptophyta</taxon>
        <taxon>Embryophyta</taxon>
        <taxon>Tracheophyta</taxon>
        <taxon>Spermatophyta</taxon>
        <taxon>Magnoliopsida</taxon>
        <taxon>Liliopsida</taxon>
        <taxon>Araceae</taxon>
        <taxon>Lemnoideae</taxon>
        <taxon>Spirodela</taxon>
    </lineage>
</organism>
<evidence type="ECO:0000256" key="2">
    <source>
        <dbReference type="ARBA" id="ARBA00023002"/>
    </source>
</evidence>
<dbReference type="AlphaFoldDB" id="A0A7I8LFN6"/>
<evidence type="ECO:0000256" key="3">
    <source>
        <dbReference type="SAM" id="Phobius"/>
    </source>
</evidence>
<feature type="transmembrane region" description="Helical" evidence="3">
    <location>
        <begin position="14"/>
        <end position="34"/>
    </location>
</feature>
<name>A0A7I8LFN6_SPIIN</name>
<dbReference type="PANTHER" id="PTHR24320">
    <property type="entry name" value="RETINOL DEHYDROGENASE"/>
    <property type="match status" value="1"/>
</dbReference>
<keyword evidence="3" id="KW-1133">Transmembrane helix</keyword>
<dbReference type="EMBL" id="LR746278">
    <property type="protein sequence ID" value="CAA7408839.1"/>
    <property type="molecule type" value="Genomic_DNA"/>
</dbReference>